<reference evidence="1 2" key="1">
    <citation type="submission" date="2018-08" db="EMBL/GenBank/DDBJ databases">
        <title>A genome reference for cultivated species of the human gut microbiota.</title>
        <authorList>
            <person name="Zou Y."/>
            <person name="Xue W."/>
            <person name="Luo G."/>
        </authorList>
    </citation>
    <scope>NUCLEOTIDE SEQUENCE [LARGE SCALE GENOMIC DNA]</scope>
    <source>
        <strain evidence="1 2">AF45-14BH</strain>
    </source>
</reference>
<dbReference type="RefSeq" id="WP_118315077.1">
    <property type="nucleotide sequence ID" value="NZ_QRNJ01000068.1"/>
</dbReference>
<comment type="caution">
    <text evidence="1">The sequence shown here is derived from an EMBL/GenBank/DDBJ whole genome shotgun (WGS) entry which is preliminary data.</text>
</comment>
<organism evidence="1 2">
    <name type="scientific">Anaerobutyricum hallii</name>
    <dbReference type="NCBI Taxonomy" id="39488"/>
    <lineage>
        <taxon>Bacteria</taxon>
        <taxon>Bacillati</taxon>
        <taxon>Bacillota</taxon>
        <taxon>Clostridia</taxon>
        <taxon>Lachnospirales</taxon>
        <taxon>Lachnospiraceae</taxon>
        <taxon>Anaerobutyricum</taxon>
    </lineage>
</organism>
<dbReference type="AlphaFoldDB" id="A0A415G477"/>
<protein>
    <submittedName>
        <fullName evidence="1">Uncharacterized protein</fullName>
    </submittedName>
</protein>
<evidence type="ECO:0000313" key="1">
    <source>
        <dbReference type="EMBL" id="RHK35109.1"/>
    </source>
</evidence>
<accession>A0A415G477</accession>
<dbReference type="EMBL" id="QRNJ01000068">
    <property type="protein sequence ID" value="RHK35109.1"/>
    <property type="molecule type" value="Genomic_DNA"/>
</dbReference>
<name>A0A415G477_9FIRM</name>
<proteinExistence type="predicted"/>
<sequence length="97" mass="11405">MKMDNVRIFEGNEVEVFELKTRVLFRNGKKFIWKPINRATGQQEINHVYFGKIVTVIGLETLDRVKISVDNFPQCNGRIFKNQFVADKDELEELTEK</sequence>
<gene>
    <name evidence="1" type="ORF">DW068_13880</name>
</gene>
<evidence type="ECO:0000313" key="2">
    <source>
        <dbReference type="Proteomes" id="UP000283497"/>
    </source>
</evidence>
<dbReference type="Proteomes" id="UP000283497">
    <property type="component" value="Unassembled WGS sequence"/>
</dbReference>